<proteinExistence type="predicted"/>
<sequence length="44" mass="4829">MVFVLEKKGNYDGALGPASRLDRQHVKRSANQAADDCAEAARRL</sequence>
<protein>
    <submittedName>
        <fullName evidence="1">Uncharacterized protein</fullName>
    </submittedName>
</protein>
<accession>A0A0A9FUV1</accession>
<dbReference type="EMBL" id="GBRH01181844">
    <property type="protein sequence ID" value="JAE16052.1"/>
    <property type="molecule type" value="Transcribed_RNA"/>
</dbReference>
<dbReference type="AlphaFoldDB" id="A0A0A9FUV1"/>
<evidence type="ECO:0000313" key="1">
    <source>
        <dbReference type="EMBL" id="JAE16052.1"/>
    </source>
</evidence>
<organism evidence="1">
    <name type="scientific">Arundo donax</name>
    <name type="common">Giant reed</name>
    <name type="synonym">Donax arundinaceus</name>
    <dbReference type="NCBI Taxonomy" id="35708"/>
    <lineage>
        <taxon>Eukaryota</taxon>
        <taxon>Viridiplantae</taxon>
        <taxon>Streptophyta</taxon>
        <taxon>Embryophyta</taxon>
        <taxon>Tracheophyta</taxon>
        <taxon>Spermatophyta</taxon>
        <taxon>Magnoliopsida</taxon>
        <taxon>Liliopsida</taxon>
        <taxon>Poales</taxon>
        <taxon>Poaceae</taxon>
        <taxon>PACMAD clade</taxon>
        <taxon>Arundinoideae</taxon>
        <taxon>Arundineae</taxon>
        <taxon>Arundo</taxon>
    </lineage>
</organism>
<reference evidence="1" key="2">
    <citation type="journal article" date="2015" name="Data Brief">
        <title>Shoot transcriptome of the giant reed, Arundo donax.</title>
        <authorList>
            <person name="Barrero R.A."/>
            <person name="Guerrero F.D."/>
            <person name="Moolhuijzen P."/>
            <person name="Goolsby J.A."/>
            <person name="Tidwell J."/>
            <person name="Bellgard S.E."/>
            <person name="Bellgard M.I."/>
        </authorList>
    </citation>
    <scope>NUCLEOTIDE SEQUENCE</scope>
    <source>
        <tissue evidence="1">Shoot tissue taken approximately 20 cm above the soil surface</tissue>
    </source>
</reference>
<name>A0A0A9FUV1_ARUDO</name>
<reference evidence="1" key="1">
    <citation type="submission" date="2014-09" db="EMBL/GenBank/DDBJ databases">
        <authorList>
            <person name="Magalhaes I.L.F."/>
            <person name="Oliveira U."/>
            <person name="Santos F.R."/>
            <person name="Vidigal T.H.D.A."/>
            <person name="Brescovit A.D."/>
            <person name="Santos A.J."/>
        </authorList>
    </citation>
    <scope>NUCLEOTIDE SEQUENCE</scope>
    <source>
        <tissue evidence="1">Shoot tissue taken approximately 20 cm above the soil surface</tissue>
    </source>
</reference>